<keyword evidence="1" id="KW-0732">Signal</keyword>
<evidence type="ECO:0000313" key="3">
    <source>
        <dbReference type="Proteomes" id="UP000191820"/>
    </source>
</evidence>
<feature type="chain" id="PRO_5046764807" description="Porin" evidence="1">
    <location>
        <begin position="24"/>
        <end position="359"/>
    </location>
</feature>
<gene>
    <name evidence="2" type="ORF">SJ2017_0602</name>
</gene>
<dbReference type="SUPFAM" id="SSF56935">
    <property type="entry name" value="Porins"/>
    <property type="match status" value="1"/>
</dbReference>
<organism evidence="2 3">
    <name type="scientific">Shewanella japonica</name>
    <dbReference type="NCBI Taxonomy" id="93973"/>
    <lineage>
        <taxon>Bacteria</taxon>
        <taxon>Pseudomonadati</taxon>
        <taxon>Pseudomonadota</taxon>
        <taxon>Gammaproteobacteria</taxon>
        <taxon>Alteromonadales</taxon>
        <taxon>Shewanellaceae</taxon>
        <taxon>Shewanella</taxon>
    </lineage>
</organism>
<dbReference type="RefSeq" id="WP_156003120.1">
    <property type="nucleotide sequence ID" value="NZ_CP020472.1"/>
</dbReference>
<name>A0ABM6JI13_9GAMM</name>
<protein>
    <recommendedName>
        <fullName evidence="4">Porin</fullName>
    </recommendedName>
</protein>
<dbReference type="Proteomes" id="UP000191820">
    <property type="component" value="Chromosome"/>
</dbReference>
<dbReference type="EMBL" id="CP020472">
    <property type="protein sequence ID" value="ARD20940.1"/>
    <property type="molecule type" value="Genomic_DNA"/>
</dbReference>
<evidence type="ECO:0008006" key="4">
    <source>
        <dbReference type="Google" id="ProtNLM"/>
    </source>
</evidence>
<evidence type="ECO:0000256" key="1">
    <source>
        <dbReference type="SAM" id="SignalP"/>
    </source>
</evidence>
<evidence type="ECO:0000313" key="2">
    <source>
        <dbReference type="EMBL" id="ARD20940.1"/>
    </source>
</evidence>
<sequence>MNKRIIVTPLCACLAFCAPFSEAMEVELGGFLKMNARHVNGDIAFQDSWTGGGSVSEPTQRTQFSAQESRLNLGVSSNDVRGFIEIDFVGSSQGNAIISNSYSPRLRHAFIEYQDVVAGQTWSTLVNTSAFAETADLGGPLVGQAMVRQALVRYTFNNWQFALENPYTYGTNPGSSLNDEPDWIDTRNDYVPDFIVRYNTKGNWGNVSASGVIRYLDPDQTQQVSTGMSVAGKLRTFGKDDLRIQLHYGNLGRYVGTDAAKDIIEGELETTLSAMAAYRHFWDHNWRTSLFIGHTATEVQRSRRTLVGVNLFTNLTPELSVGVEVGQYAINDKARLESTELVENGQSQYLQLSMQFSFQ</sequence>
<accession>A0ABM6JI13</accession>
<feature type="signal peptide" evidence="1">
    <location>
        <begin position="1"/>
        <end position="23"/>
    </location>
</feature>
<reference evidence="2 3" key="1">
    <citation type="submission" date="2017-03" db="EMBL/GenBank/DDBJ databases">
        <title>Genome sequencing of Shewanella japonica KCTC 22435.</title>
        <authorList>
            <person name="Kim K.M."/>
        </authorList>
    </citation>
    <scope>NUCLEOTIDE SEQUENCE [LARGE SCALE GENOMIC DNA]</scope>
    <source>
        <strain evidence="2 3">KCTC 22435</strain>
    </source>
</reference>
<proteinExistence type="predicted"/>
<keyword evidence="3" id="KW-1185">Reference proteome</keyword>